<dbReference type="Pfam" id="PF00383">
    <property type="entry name" value="dCMP_cyt_deam_1"/>
    <property type="match status" value="1"/>
</dbReference>
<evidence type="ECO:0000256" key="6">
    <source>
        <dbReference type="ARBA" id="ARBA00022801"/>
    </source>
</evidence>
<dbReference type="InterPro" id="IPR016193">
    <property type="entry name" value="Cytidine_deaminase-like"/>
</dbReference>
<dbReference type="NCBIfam" id="TIGR01354">
    <property type="entry name" value="cyt_deam_tetra"/>
    <property type="match status" value="1"/>
</dbReference>
<organism evidence="15 16">
    <name type="scientific">Lachancea mirantina</name>
    <dbReference type="NCBI Taxonomy" id="1230905"/>
    <lineage>
        <taxon>Eukaryota</taxon>
        <taxon>Fungi</taxon>
        <taxon>Dikarya</taxon>
        <taxon>Ascomycota</taxon>
        <taxon>Saccharomycotina</taxon>
        <taxon>Saccharomycetes</taxon>
        <taxon>Saccharomycetales</taxon>
        <taxon>Saccharomycetaceae</taxon>
        <taxon>Lachancea</taxon>
    </lineage>
</organism>
<comment type="function">
    <text evidence="2 13">This enzyme scavenges exogenous and endogenous cytidine and 2'-deoxycytidine for UMP synthesis.</text>
</comment>
<dbReference type="GO" id="GO:0004126">
    <property type="term" value="F:cytidine deaminase activity"/>
    <property type="evidence" value="ECO:0007669"/>
    <property type="project" value="UniProtKB-UniRule"/>
</dbReference>
<dbReference type="AlphaFoldDB" id="A0A1G4KJS0"/>
<dbReference type="EC" id="3.5.4.5" evidence="4 13"/>
<dbReference type="InterPro" id="IPR006262">
    <property type="entry name" value="Cyt_deam_tetra"/>
</dbReference>
<dbReference type="Gene3D" id="3.40.140.10">
    <property type="entry name" value="Cytidine Deaminase, domain 2"/>
    <property type="match status" value="1"/>
</dbReference>
<name>A0A1G4KJS0_9SACH</name>
<evidence type="ECO:0000256" key="5">
    <source>
        <dbReference type="ARBA" id="ARBA00022723"/>
    </source>
</evidence>
<keyword evidence="5 12" id="KW-0479">Metal-binding</keyword>
<dbReference type="OrthoDB" id="414540at2759"/>
<feature type="binding site" evidence="12">
    <location>
        <position position="95"/>
    </location>
    <ligand>
        <name>Zn(2+)</name>
        <dbReference type="ChEBI" id="CHEBI:29105"/>
        <note>catalytic</note>
    </ligand>
</feature>
<keyword evidence="7 12" id="KW-0862">Zinc</keyword>
<dbReference type="NCBIfam" id="NF004064">
    <property type="entry name" value="PRK05578.1"/>
    <property type="match status" value="1"/>
</dbReference>
<dbReference type="STRING" id="1230905.A0A1G4KJS0"/>
<evidence type="ECO:0000256" key="3">
    <source>
        <dbReference type="ARBA" id="ARBA00006576"/>
    </source>
</evidence>
<dbReference type="CDD" id="cd01283">
    <property type="entry name" value="cytidine_deaminase"/>
    <property type="match status" value="1"/>
</dbReference>
<evidence type="ECO:0000256" key="10">
    <source>
        <dbReference type="PIRSR" id="PIRSR606262-1"/>
    </source>
</evidence>
<protein>
    <recommendedName>
        <fullName evidence="4 13">Cytidine deaminase</fullName>
        <ecNumber evidence="4 13">3.5.4.5</ecNumber>
    </recommendedName>
    <alternativeName>
        <fullName evidence="8 13">Cytidine aminohydrolase</fullName>
    </alternativeName>
</protein>
<evidence type="ECO:0000256" key="9">
    <source>
        <dbReference type="ARBA" id="ARBA00049558"/>
    </source>
</evidence>
<feature type="domain" description="CMP/dCMP-type deaminase" evidence="14">
    <location>
        <begin position="8"/>
        <end position="138"/>
    </location>
</feature>
<dbReference type="GO" id="GO:0005829">
    <property type="term" value="C:cytosol"/>
    <property type="evidence" value="ECO:0007669"/>
    <property type="project" value="TreeGrafter"/>
</dbReference>
<evidence type="ECO:0000256" key="1">
    <source>
        <dbReference type="ARBA" id="ARBA00001947"/>
    </source>
</evidence>
<keyword evidence="16" id="KW-1185">Reference proteome</keyword>
<keyword evidence="6 13" id="KW-0378">Hydrolase</keyword>
<gene>
    <name evidence="15" type="ORF">LAMI_0H18558G</name>
</gene>
<sequence length="143" mass="15315">MSEEVPTEQYKALTQKALEARDASYSPYSKYRVGCCILTKTGEFISGANVENASYGGTICAERTAAVKAVTSGHADDWVAVAIAGDSLSNCISPCGICRQVLREFLPRPAPIVMLNGDASRQVVRSLEELLPLSFGPDDLNEA</sequence>
<dbReference type="GO" id="GO:0008270">
    <property type="term" value="F:zinc ion binding"/>
    <property type="evidence" value="ECO:0007669"/>
    <property type="project" value="UniProtKB-UniRule"/>
</dbReference>
<evidence type="ECO:0000256" key="12">
    <source>
        <dbReference type="PIRSR" id="PIRSR606262-3"/>
    </source>
</evidence>
<dbReference type="EMBL" id="LT598468">
    <property type="protein sequence ID" value="SCV04722.1"/>
    <property type="molecule type" value="Genomic_DNA"/>
</dbReference>
<evidence type="ECO:0000256" key="2">
    <source>
        <dbReference type="ARBA" id="ARBA00003949"/>
    </source>
</evidence>
<dbReference type="SUPFAM" id="SSF53927">
    <property type="entry name" value="Cytidine deaminase-like"/>
    <property type="match status" value="1"/>
</dbReference>
<accession>A0A1G4KJS0</accession>
<proteinExistence type="inferred from homology"/>
<evidence type="ECO:0000313" key="16">
    <source>
        <dbReference type="Proteomes" id="UP000191024"/>
    </source>
</evidence>
<dbReference type="FunFam" id="3.40.140.10:FF:000008">
    <property type="entry name" value="Cytidine deaminase"/>
    <property type="match status" value="1"/>
</dbReference>
<evidence type="ECO:0000256" key="4">
    <source>
        <dbReference type="ARBA" id="ARBA00012783"/>
    </source>
</evidence>
<evidence type="ECO:0000256" key="13">
    <source>
        <dbReference type="RuleBase" id="RU364006"/>
    </source>
</evidence>
<dbReference type="Proteomes" id="UP000191024">
    <property type="component" value="Chromosome H"/>
</dbReference>
<reference evidence="16" key="1">
    <citation type="submission" date="2016-03" db="EMBL/GenBank/DDBJ databases">
        <authorList>
            <person name="Devillers H."/>
        </authorList>
    </citation>
    <scope>NUCLEOTIDE SEQUENCE [LARGE SCALE GENOMIC DNA]</scope>
</reference>
<comment type="similarity">
    <text evidence="3 13">Belongs to the cytidine and deoxycytidylate deaminase family.</text>
</comment>
<feature type="binding site" evidence="12">
    <location>
        <position position="98"/>
    </location>
    <ligand>
        <name>Zn(2+)</name>
        <dbReference type="ChEBI" id="CHEBI:29105"/>
        <note>catalytic</note>
    </ligand>
</feature>
<feature type="binding site" evidence="12">
    <location>
        <position position="60"/>
    </location>
    <ligand>
        <name>Zn(2+)</name>
        <dbReference type="ChEBI" id="CHEBI:29105"/>
        <note>catalytic</note>
    </ligand>
</feature>
<dbReference type="GO" id="GO:0055086">
    <property type="term" value="P:nucleobase-containing small molecule metabolic process"/>
    <property type="evidence" value="ECO:0007669"/>
    <property type="project" value="UniProtKB-ARBA"/>
</dbReference>
<evidence type="ECO:0000256" key="11">
    <source>
        <dbReference type="PIRSR" id="PIRSR606262-2"/>
    </source>
</evidence>
<evidence type="ECO:0000256" key="8">
    <source>
        <dbReference type="ARBA" id="ARBA00032005"/>
    </source>
</evidence>
<evidence type="ECO:0000256" key="7">
    <source>
        <dbReference type="ARBA" id="ARBA00022833"/>
    </source>
</evidence>
<feature type="binding site" evidence="11">
    <location>
        <begin position="49"/>
        <end position="55"/>
    </location>
    <ligand>
        <name>substrate</name>
    </ligand>
</feature>
<evidence type="ECO:0000259" key="14">
    <source>
        <dbReference type="PROSITE" id="PS51747"/>
    </source>
</evidence>
<dbReference type="InterPro" id="IPR050202">
    <property type="entry name" value="Cyt/Deoxycyt_deaminase"/>
</dbReference>
<evidence type="ECO:0000313" key="15">
    <source>
        <dbReference type="EMBL" id="SCV04722.1"/>
    </source>
</evidence>
<comment type="catalytic activity">
    <reaction evidence="13">
        <text>2'-deoxycytidine + H2O + H(+) = 2'-deoxyuridine + NH4(+)</text>
        <dbReference type="Rhea" id="RHEA:13433"/>
        <dbReference type="ChEBI" id="CHEBI:15377"/>
        <dbReference type="ChEBI" id="CHEBI:15378"/>
        <dbReference type="ChEBI" id="CHEBI:15698"/>
        <dbReference type="ChEBI" id="CHEBI:16450"/>
        <dbReference type="ChEBI" id="CHEBI:28938"/>
        <dbReference type="EC" id="3.5.4.5"/>
    </reaction>
</comment>
<comment type="catalytic activity">
    <reaction evidence="9 13">
        <text>cytidine + H2O + H(+) = uridine + NH4(+)</text>
        <dbReference type="Rhea" id="RHEA:16069"/>
        <dbReference type="ChEBI" id="CHEBI:15377"/>
        <dbReference type="ChEBI" id="CHEBI:15378"/>
        <dbReference type="ChEBI" id="CHEBI:16704"/>
        <dbReference type="ChEBI" id="CHEBI:17562"/>
        <dbReference type="ChEBI" id="CHEBI:28938"/>
        <dbReference type="EC" id="3.5.4.5"/>
    </reaction>
</comment>
<dbReference type="InterPro" id="IPR002125">
    <property type="entry name" value="CMP_dCMP_dom"/>
</dbReference>
<dbReference type="PANTHER" id="PTHR11644">
    <property type="entry name" value="CYTIDINE DEAMINASE"/>
    <property type="match status" value="1"/>
</dbReference>
<comment type="cofactor">
    <cofactor evidence="1 12 13">
        <name>Zn(2+)</name>
        <dbReference type="ChEBI" id="CHEBI:29105"/>
    </cofactor>
</comment>
<dbReference type="PROSITE" id="PS51747">
    <property type="entry name" value="CYT_DCMP_DEAMINASES_2"/>
    <property type="match status" value="1"/>
</dbReference>
<dbReference type="PANTHER" id="PTHR11644:SF2">
    <property type="entry name" value="CYTIDINE DEAMINASE"/>
    <property type="match status" value="1"/>
</dbReference>
<dbReference type="GO" id="GO:0072527">
    <property type="term" value="P:pyrimidine-containing compound metabolic process"/>
    <property type="evidence" value="ECO:0007669"/>
    <property type="project" value="UniProtKB-ARBA"/>
</dbReference>
<feature type="active site" description="Proton donor" evidence="10">
    <location>
        <position position="62"/>
    </location>
</feature>